<accession>A0A6A5V1R8</accession>
<dbReference type="OrthoDB" id="5309154at2759"/>
<feature type="region of interest" description="Disordered" evidence="1">
    <location>
        <begin position="158"/>
        <end position="333"/>
    </location>
</feature>
<feature type="compositionally biased region" description="Pro residues" evidence="1">
    <location>
        <begin position="374"/>
        <end position="386"/>
    </location>
</feature>
<evidence type="ECO:0000313" key="2">
    <source>
        <dbReference type="EMBL" id="KAF1971191.1"/>
    </source>
</evidence>
<evidence type="ECO:0000256" key="1">
    <source>
        <dbReference type="SAM" id="MobiDB-lite"/>
    </source>
</evidence>
<evidence type="ECO:0000313" key="3">
    <source>
        <dbReference type="Proteomes" id="UP000800036"/>
    </source>
</evidence>
<proteinExistence type="predicted"/>
<sequence>MKVQEKNSDRRAEVHVHVQEKLDKLPEFGQYVEAVDGALCCYIPASEGDVIKTLSIAHDLVIDGVLRKAQNTISKNVKYQKGIKLDLDSVLHRVDCGGETNIIDTMMKVVPVSGFHFTQKDAWETIGTIKLYLYVPRTFGTDHPLDSEVFTYLDDEAEDVDEDEDKGEEKEAEGQDGENNGENEGTQEPSEAETIKEPKEKGTGATYKSIAPDFMIEKRSSRRNARARSHGPSSASTTAARDIQYNARKNADLTFTNAPTEAVDAQDPEMKLTHNPRTKGKGEEPHMLNLAPVPVLQVGAKPGQPDDTSSTRASSQTSLSSTPFGSNSPLGKYSSSLLAQNQLAIDETSSELTVASETSRNAELAKASESTLAPPDPALPARPAVPTPSLTATTGKRPRRSISETLLQLEQTKALRARGPAAAVRARETRGAGAVGARVGGRGCEVQGGRRGFERGEEDAGEI</sequence>
<feature type="compositionally biased region" description="Low complexity" evidence="1">
    <location>
        <begin position="308"/>
        <end position="326"/>
    </location>
</feature>
<feature type="region of interest" description="Disordered" evidence="1">
    <location>
        <begin position="415"/>
        <end position="463"/>
    </location>
</feature>
<dbReference type="Proteomes" id="UP000800036">
    <property type="component" value="Unassembled WGS sequence"/>
</dbReference>
<protein>
    <submittedName>
        <fullName evidence="2">Uncharacterized protein</fullName>
    </submittedName>
</protein>
<gene>
    <name evidence="2" type="ORF">BU23DRAFT_570182</name>
</gene>
<feature type="compositionally biased region" description="Basic and acidic residues" evidence="1">
    <location>
        <begin position="193"/>
        <end position="202"/>
    </location>
</feature>
<feature type="compositionally biased region" description="Basic residues" evidence="1">
    <location>
        <begin position="220"/>
        <end position="229"/>
    </location>
</feature>
<reference evidence="2" key="1">
    <citation type="journal article" date="2020" name="Stud. Mycol.">
        <title>101 Dothideomycetes genomes: a test case for predicting lifestyles and emergence of pathogens.</title>
        <authorList>
            <person name="Haridas S."/>
            <person name="Albert R."/>
            <person name="Binder M."/>
            <person name="Bloem J."/>
            <person name="Labutti K."/>
            <person name="Salamov A."/>
            <person name="Andreopoulos B."/>
            <person name="Baker S."/>
            <person name="Barry K."/>
            <person name="Bills G."/>
            <person name="Bluhm B."/>
            <person name="Cannon C."/>
            <person name="Castanera R."/>
            <person name="Culley D."/>
            <person name="Daum C."/>
            <person name="Ezra D."/>
            <person name="Gonzalez J."/>
            <person name="Henrissat B."/>
            <person name="Kuo A."/>
            <person name="Liang C."/>
            <person name="Lipzen A."/>
            <person name="Lutzoni F."/>
            <person name="Magnuson J."/>
            <person name="Mondo S."/>
            <person name="Nolan M."/>
            <person name="Ohm R."/>
            <person name="Pangilinan J."/>
            <person name="Park H.-J."/>
            <person name="Ramirez L."/>
            <person name="Alfaro M."/>
            <person name="Sun H."/>
            <person name="Tritt A."/>
            <person name="Yoshinaga Y."/>
            <person name="Zwiers L.-H."/>
            <person name="Turgeon B."/>
            <person name="Goodwin S."/>
            <person name="Spatafora J."/>
            <person name="Crous P."/>
            <person name="Grigoriev I."/>
        </authorList>
    </citation>
    <scope>NUCLEOTIDE SEQUENCE</scope>
    <source>
        <strain evidence="2">CBS 107.79</strain>
    </source>
</reference>
<organism evidence="2 3">
    <name type="scientific">Bimuria novae-zelandiae CBS 107.79</name>
    <dbReference type="NCBI Taxonomy" id="1447943"/>
    <lineage>
        <taxon>Eukaryota</taxon>
        <taxon>Fungi</taxon>
        <taxon>Dikarya</taxon>
        <taxon>Ascomycota</taxon>
        <taxon>Pezizomycotina</taxon>
        <taxon>Dothideomycetes</taxon>
        <taxon>Pleosporomycetidae</taxon>
        <taxon>Pleosporales</taxon>
        <taxon>Massarineae</taxon>
        <taxon>Didymosphaeriaceae</taxon>
        <taxon>Bimuria</taxon>
    </lineage>
</organism>
<dbReference type="EMBL" id="ML976695">
    <property type="protein sequence ID" value="KAF1971191.1"/>
    <property type="molecule type" value="Genomic_DNA"/>
</dbReference>
<name>A0A6A5V1R8_9PLEO</name>
<feature type="region of interest" description="Disordered" evidence="1">
    <location>
        <begin position="349"/>
        <end position="402"/>
    </location>
</feature>
<feature type="compositionally biased region" description="Polar residues" evidence="1">
    <location>
        <begin position="350"/>
        <end position="361"/>
    </location>
</feature>
<dbReference type="AlphaFoldDB" id="A0A6A5V1R8"/>
<keyword evidence="3" id="KW-1185">Reference proteome</keyword>